<dbReference type="RefSeq" id="WP_104419763.1">
    <property type="nucleotide sequence ID" value="NZ_PTJC01000006.1"/>
</dbReference>
<evidence type="ECO:0000313" key="2">
    <source>
        <dbReference type="EMBL" id="PPK85255.1"/>
    </source>
</evidence>
<evidence type="ECO:0000259" key="1">
    <source>
        <dbReference type="Pfam" id="PF22311"/>
    </source>
</evidence>
<dbReference type="AlphaFoldDB" id="A0A2S6I252"/>
<sequence>MRAVPLLLLCALFGCQKEDDDLLPACVVEVLTEKEVLHYIQIERWALDDGEYYYFTADCCDFPNPLYNERCERVCFPDGGFTGGGDGNCGEFPQDFERTVVWRRPD</sequence>
<accession>A0A2S6I252</accession>
<dbReference type="Proteomes" id="UP000237662">
    <property type="component" value="Unassembled WGS sequence"/>
</dbReference>
<protein>
    <recommendedName>
        <fullName evidence="1">DUF6970 domain-containing protein</fullName>
    </recommendedName>
</protein>
<organism evidence="2 3">
    <name type="scientific">Neolewinella xylanilytica</name>
    <dbReference type="NCBI Taxonomy" id="1514080"/>
    <lineage>
        <taxon>Bacteria</taxon>
        <taxon>Pseudomonadati</taxon>
        <taxon>Bacteroidota</taxon>
        <taxon>Saprospiria</taxon>
        <taxon>Saprospirales</taxon>
        <taxon>Lewinellaceae</taxon>
        <taxon>Neolewinella</taxon>
    </lineage>
</organism>
<dbReference type="Pfam" id="PF22311">
    <property type="entry name" value="DUF6970"/>
    <property type="match status" value="1"/>
</dbReference>
<reference evidence="2 3" key="1">
    <citation type="submission" date="2018-02" db="EMBL/GenBank/DDBJ databases">
        <title>Genomic Encyclopedia of Archaeal and Bacterial Type Strains, Phase II (KMG-II): from individual species to whole genera.</title>
        <authorList>
            <person name="Goeker M."/>
        </authorList>
    </citation>
    <scope>NUCLEOTIDE SEQUENCE [LARGE SCALE GENOMIC DNA]</scope>
    <source>
        <strain evidence="2 3">DSM 29526</strain>
    </source>
</reference>
<dbReference type="PROSITE" id="PS51257">
    <property type="entry name" value="PROKAR_LIPOPROTEIN"/>
    <property type="match status" value="1"/>
</dbReference>
<dbReference type="EMBL" id="PTJC01000006">
    <property type="protein sequence ID" value="PPK85255.1"/>
    <property type="molecule type" value="Genomic_DNA"/>
</dbReference>
<evidence type="ECO:0000313" key="3">
    <source>
        <dbReference type="Proteomes" id="UP000237662"/>
    </source>
</evidence>
<keyword evidence="3" id="KW-1185">Reference proteome</keyword>
<feature type="domain" description="DUF6970" evidence="1">
    <location>
        <begin position="33"/>
        <end position="103"/>
    </location>
</feature>
<dbReference type="OrthoDB" id="676710at2"/>
<comment type="caution">
    <text evidence="2">The sequence shown here is derived from an EMBL/GenBank/DDBJ whole genome shotgun (WGS) entry which is preliminary data.</text>
</comment>
<proteinExistence type="predicted"/>
<name>A0A2S6I252_9BACT</name>
<dbReference type="InterPro" id="IPR054243">
    <property type="entry name" value="DUF6970"/>
</dbReference>
<gene>
    <name evidence="2" type="ORF">CLV84_2147</name>
</gene>